<reference evidence="3" key="2">
    <citation type="submission" date="2014-05" db="EMBL/GenBank/DDBJ databases">
        <title>The genome and life-stage specific transcriptomes of Globodera pallida elucidate key aspects of plant parasitism by a cyst nematode.</title>
        <authorList>
            <person name="Cotton J.A."/>
            <person name="Lilley C.J."/>
            <person name="Jones L.M."/>
            <person name="Kikuchi T."/>
            <person name="Reid A.J."/>
            <person name="Thorpe P."/>
            <person name="Tsai I.J."/>
            <person name="Beasley H."/>
            <person name="Blok V."/>
            <person name="Cock P.J.A."/>
            <person name="Van den Akker S.E."/>
            <person name="Holroyd N."/>
            <person name="Hunt M."/>
            <person name="Mantelin S."/>
            <person name="Naghra H."/>
            <person name="Pain A."/>
            <person name="Palomares-Rius J.E."/>
            <person name="Zarowiecki M."/>
            <person name="Berriman M."/>
            <person name="Jones J.T."/>
            <person name="Urwin P.E."/>
        </authorList>
    </citation>
    <scope>NUCLEOTIDE SEQUENCE [LARGE SCALE GENOMIC DNA]</scope>
    <source>
        <strain evidence="3">Lindley</strain>
    </source>
</reference>
<dbReference type="PROSITE" id="PS50088">
    <property type="entry name" value="ANK_REPEAT"/>
    <property type="match status" value="3"/>
</dbReference>
<feature type="compositionally biased region" description="Polar residues" evidence="2">
    <location>
        <begin position="788"/>
        <end position="811"/>
    </location>
</feature>
<feature type="region of interest" description="Disordered" evidence="2">
    <location>
        <begin position="853"/>
        <end position="885"/>
    </location>
</feature>
<feature type="compositionally biased region" description="Pro residues" evidence="2">
    <location>
        <begin position="430"/>
        <end position="446"/>
    </location>
</feature>
<feature type="compositionally biased region" description="Low complexity" evidence="2">
    <location>
        <begin position="731"/>
        <end position="745"/>
    </location>
</feature>
<feature type="compositionally biased region" description="Low complexity" evidence="2">
    <location>
        <begin position="1"/>
        <end position="20"/>
    </location>
</feature>
<dbReference type="PANTHER" id="PTHR24135:SF28">
    <property type="entry name" value="LD13733P"/>
    <property type="match status" value="1"/>
</dbReference>
<dbReference type="PANTHER" id="PTHR24135">
    <property type="entry name" value="SH3 AND MULTIPLE ANKYRIN REPEAT DOMAINS PROTEIN"/>
    <property type="match status" value="1"/>
</dbReference>
<feature type="compositionally biased region" description="Low complexity" evidence="2">
    <location>
        <begin position="415"/>
        <end position="424"/>
    </location>
</feature>
<feature type="region of interest" description="Disordered" evidence="2">
    <location>
        <begin position="402"/>
        <end position="450"/>
    </location>
</feature>
<feature type="compositionally biased region" description="Polar residues" evidence="2">
    <location>
        <begin position="867"/>
        <end position="876"/>
    </location>
</feature>
<dbReference type="GO" id="GO:0014069">
    <property type="term" value="C:postsynaptic density"/>
    <property type="evidence" value="ECO:0007669"/>
    <property type="project" value="TreeGrafter"/>
</dbReference>
<dbReference type="Pfam" id="PF12796">
    <property type="entry name" value="Ank_2"/>
    <property type="match status" value="1"/>
</dbReference>
<dbReference type="SMART" id="SM00248">
    <property type="entry name" value="ANK"/>
    <property type="match status" value="4"/>
</dbReference>
<feature type="compositionally biased region" description="Basic and acidic residues" evidence="2">
    <location>
        <begin position="773"/>
        <end position="787"/>
    </location>
</feature>
<keyword evidence="1" id="KW-0040">ANK repeat</keyword>
<protein>
    <submittedName>
        <fullName evidence="4">ANK_REP_REGION domain-containing protein</fullName>
    </submittedName>
</protein>
<reference evidence="4" key="3">
    <citation type="submission" date="2016-06" db="UniProtKB">
        <authorList>
            <consortium name="WormBaseParasite"/>
        </authorList>
    </citation>
    <scope>IDENTIFICATION</scope>
</reference>
<dbReference type="Gene3D" id="1.25.40.20">
    <property type="entry name" value="Ankyrin repeat-containing domain"/>
    <property type="match status" value="3"/>
</dbReference>
<accession>A0A183BWD6</accession>
<dbReference type="CDD" id="cd17091">
    <property type="entry name" value="FERM_F0_SHANK"/>
    <property type="match status" value="1"/>
</dbReference>
<dbReference type="InterPro" id="IPR036770">
    <property type="entry name" value="Ankyrin_rpt-contain_sf"/>
</dbReference>
<feature type="repeat" description="ANK" evidence="1">
    <location>
        <begin position="297"/>
        <end position="329"/>
    </location>
</feature>
<feature type="region of interest" description="Disordered" evidence="2">
    <location>
        <begin position="1"/>
        <end position="26"/>
    </location>
</feature>
<evidence type="ECO:0000313" key="3">
    <source>
        <dbReference type="Proteomes" id="UP000050741"/>
    </source>
</evidence>
<proteinExistence type="predicted"/>
<evidence type="ECO:0000256" key="1">
    <source>
        <dbReference type="PROSITE-ProRule" id="PRU00023"/>
    </source>
</evidence>
<dbReference type="Gene3D" id="3.10.20.90">
    <property type="entry name" value="Phosphatidylinositol 3-kinase Catalytic Subunit, Chain A, domain 1"/>
    <property type="match status" value="1"/>
</dbReference>
<feature type="compositionally biased region" description="Pro residues" evidence="2">
    <location>
        <begin position="655"/>
        <end position="664"/>
    </location>
</feature>
<dbReference type="GO" id="GO:0043197">
    <property type="term" value="C:dendritic spine"/>
    <property type="evidence" value="ECO:0007669"/>
    <property type="project" value="TreeGrafter"/>
</dbReference>
<organism evidence="3 4">
    <name type="scientific">Globodera pallida</name>
    <name type="common">Potato cyst nematode worm</name>
    <name type="synonym">Heterodera pallida</name>
    <dbReference type="NCBI Taxonomy" id="36090"/>
    <lineage>
        <taxon>Eukaryota</taxon>
        <taxon>Metazoa</taxon>
        <taxon>Ecdysozoa</taxon>
        <taxon>Nematoda</taxon>
        <taxon>Chromadorea</taxon>
        <taxon>Rhabditida</taxon>
        <taxon>Tylenchina</taxon>
        <taxon>Tylenchomorpha</taxon>
        <taxon>Tylenchoidea</taxon>
        <taxon>Heteroderidae</taxon>
        <taxon>Heteroderinae</taxon>
        <taxon>Globodera</taxon>
    </lineage>
</organism>
<dbReference type="WBParaSite" id="GPLIN_000492500">
    <property type="protein sequence ID" value="GPLIN_000492500"/>
    <property type="gene ID" value="GPLIN_000492500"/>
</dbReference>
<feature type="region of interest" description="Disordered" evidence="2">
    <location>
        <begin position="631"/>
        <end position="698"/>
    </location>
</feature>
<dbReference type="GO" id="GO:0045211">
    <property type="term" value="C:postsynaptic membrane"/>
    <property type="evidence" value="ECO:0007669"/>
    <property type="project" value="TreeGrafter"/>
</dbReference>
<evidence type="ECO:0000256" key="2">
    <source>
        <dbReference type="SAM" id="MobiDB-lite"/>
    </source>
</evidence>
<feature type="repeat" description="ANK" evidence="1">
    <location>
        <begin position="330"/>
        <end position="362"/>
    </location>
</feature>
<dbReference type="GO" id="GO:0030160">
    <property type="term" value="F:synaptic receptor adaptor activity"/>
    <property type="evidence" value="ECO:0007669"/>
    <property type="project" value="TreeGrafter"/>
</dbReference>
<feature type="repeat" description="ANK" evidence="1">
    <location>
        <begin position="229"/>
        <end position="261"/>
    </location>
</feature>
<reference evidence="3" key="1">
    <citation type="submission" date="2013-12" db="EMBL/GenBank/DDBJ databases">
        <authorList>
            <person name="Aslett M."/>
        </authorList>
    </citation>
    <scope>NUCLEOTIDE SEQUENCE [LARGE SCALE GENOMIC DNA]</scope>
    <source>
        <strain evidence="3">Lindley</strain>
    </source>
</reference>
<feature type="region of interest" description="Disordered" evidence="2">
    <location>
        <begin position="724"/>
        <end position="811"/>
    </location>
</feature>
<feature type="compositionally biased region" description="Polar residues" evidence="2">
    <location>
        <begin position="669"/>
        <end position="698"/>
    </location>
</feature>
<dbReference type="Proteomes" id="UP000050741">
    <property type="component" value="Unassembled WGS sequence"/>
</dbReference>
<keyword evidence="3" id="KW-1185">Reference proteome</keyword>
<name>A0A183BWD6_GLOPA</name>
<dbReference type="InterPro" id="IPR002110">
    <property type="entry name" value="Ankyrin_rpt"/>
</dbReference>
<dbReference type="SUPFAM" id="SSF48403">
    <property type="entry name" value="Ankyrin repeat"/>
    <property type="match status" value="1"/>
</dbReference>
<dbReference type="GO" id="GO:0035255">
    <property type="term" value="F:ionotropic glutamate receptor binding"/>
    <property type="evidence" value="ECO:0007669"/>
    <property type="project" value="TreeGrafter"/>
</dbReference>
<dbReference type="PROSITE" id="PS50297">
    <property type="entry name" value="ANK_REP_REGION"/>
    <property type="match status" value="3"/>
</dbReference>
<sequence>MHFAPSSSSSAGSASPSLSLHTGTADDSLSTLGDQRHLANGTGMVATCSAADAHADGTLNMQIFVPDLQIQKCLSVSLDELVWDIKRRLLHSLPQQLDKAFNYGLFLPPCDGRAGKFLLEDRHIRDYPFHDCVPYVELKFKKRVYKMLGVDEKALSAVHSRTNLRKMVEAVQGRNAAKVERLCAQGMDPNLHDAHGESLLTSAAGIEENRAVIVQLVGGGAHLDFRNAEGQTCMHKAAFLSVADNVRTLLELGASPNFRDLIGLTPLYYNMLNTDSNPEVAQMLLAEAAELDVVDMHGNSAMHQACKNGLAKHVELLIYYGADFNARNINGNTPLHVCAVNGRVDCAQVLLYRGADPSMLNRQGQNPVQVAQFVGTLAVAEVIQGHDPHNIGTTVGQATAQFCASDLPPPPPPSSTAANPSALPHNNRALPPPSPPRPPSPPPSVPPSADQIRCASVKLGRASATRRISAVELEQLMVSQPQQHHGIPTKAMPMPCTTTAAAADGGPKKFTSVNEMKRRKQQNAQQQQQIRSNGYGTINAMDGATTPLKNSNSSPDLHGTPEFRAVLRPKTPPPPPPAQKATTAMNRHNGTVRVVNAAAPTAATAGPSGGRQPQQQPVYASTVLVQVHNDPSASAHSAEMPSLPVRNNNAGTNVPAPPPPPPPNWLKQPLTQKQSVSSTEENGSQPRASTSTSLASTQEKCASGNADCRGVSAEALQSIRLKPVKRDECMSSSGTSNGSSTPTISQPSGKVVPPANFDSDLRSALAKRRSKVRVAEEKGGGEADKNGQDTATMSSSTCNTTTEDSSSSGVTMVNRYNTGLSLRESVLENVAAGSAKGANGCAGGVVKSMPNSHSPTGAFIGSKKDSGYTSSRTSLEPSEYGDTDHHHQQTMAAPALPVQHRVTVLSQQMEAAATAGQSSVALRGLSPPPATKLLTGARICKNFCAETTEASYEPGTEVSFWLGTQLSTD</sequence>
<feature type="region of interest" description="Disordered" evidence="2">
    <location>
        <begin position="536"/>
        <end position="587"/>
    </location>
</feature>
<evidence type="ECO:0000313" key="4">
    <source>
        <dbReference type="WBParaSite" id="GPLIN_000492500"/>
    </source>
</evidence>
<dbReference type="AlphaFoldDB" id="A0A183BWD6"/>
<dbReference type="InterPro" id="IPR051569">
    <property type="entry name" value="SHANK"/>
</dbReference>